<dbReference type="Pfam" id="PF01535">
    <property type="entry name" value="PPR"/>
    <property type="match status" value="1"/>
</dbReference>
<dbReference type="PANTHER" id="PTHR47939:SF14">
    <property type="entry name" value="PENTATRICOPEPTIDE REPEAT-CONTAINING PROTEIN MITOCHONDRIAL"/>
    <property type="match status" value="1"/>
</dbReference>
<feature type="repeat" description="PPR" evidence="3">
    <location>
        <begin position="203"/>
        <end position="237"/>
    </location>
</feature>
<evidence type="ECO:0000313" key="4">
    <source>
        <dbReference type="EMBL" id="GMN57808.1"/>
    </source>
</evidence>
<dbReference type="Pfam" id="PF12854">
    <property type="entry name" value="PPR_1"/>
    <property type="match status" value="1"/>
</dbReference>
<dbReference type="PROSITE" id="PS51375">
    <property type="entry name" value="PPR"/>
    <property type="match status" value="4"/>
</dbReference>
<reference evidence="4" key="1">
    <citation type="submission" date="2023-07" db="EMBL/GenBank/DDBJ databases">
        <title>draft genome sequence of fig (Ficus carica).</title>
        <authorList>
            <person name="Takahashi T."/>
            <person name="Nishimura K."/>
        </authorList>
    </citation>
    <scope>NUCLEOTIDE SEQUENCE</scope>
</reference>
<dbReference type="InterPro" id="IPR011990">
    <property type="entry name" value="TPR-like_helical_dom_sf"/>
</dbReference>
<dbReference type="AlphaFoldDB" id="A0AA88DM54"/>
<evidence type="ECO:0000256" key="1">
    <source>
        <dbReference type="ARBA" id="ARBA00007626"/>
    </source>
</evidence>
<dbReference type="Gramene" id="FCD_00024726-RA">
    <property type="protein sequence ID" value="FCD_00024726-RA:cds"/>
    <property type="gene ID" value="FCD_00024726"/>
</dbReference>
<dbReference type="InterPro" id="IPR050667">
    <property type="entry name" value="PPR-containing_protein"/>
</dbReference>
<evidence type="ECO:0000256" key="3">
    <source>
        <dbReference type="PROSITE-ProRule" id="PRU00708"/>
    </source>
</evidence>
<sequence>MISTTSTSLLSCAAKINKTTSNSSLFPFLSLLLSRSLAISTISSPPSSPEIPSRLRHKDWLSPTEVLDLFSALKNANSILSSLDHYSHRKDYKPTEPLFTLLINKLAHARLFDDVEVVVDRIKNERNCRLSDEFFRNVIRVYGNLGGRIKKAVEILFDMPAGYGVWPSVKTFNAVLNLLVSARLFDVVHEVFVAAPKLGVVIDACCLNIMVKGLCECGKLDVALQVLDEFPKQGCERNALSFSTIMHYLCVCGRVEEAFGLFARMEEEGIESDTIVFNVLIAGLRRQGQVDEAMVLLKRMKLKGCAPNAGSYQEVLYGLLDAERFSEAKEFMSRIISMGASPSLKSFRCLIHGLCKENRMEDVDWALKQMGRQGFVPKRGMWREILLSLFAGKISDNCVSYEQIIAN</sequence>
<dbReference type="Proteomes" id="UP001187192">
    <property type="component" value="Unassembled WGS sequence"/>
</dbReference>
<dbReference type="NCBIfam" id="TIGR00756">
    <property type="entry name" value="PPR"/>
    <property type="match status" value="4"/>
</dbReference>
<comment type="similarity">
    <text evidence="1">Belongs to the PPR family. P subfamily.</text>
</comment>
<evidence type="ECO:0008006" key="6">
    <source>
        <dbReference type="Google" id="ProtNLM"/>
    </source>
</evidence>
<name>A0AA88DM54_FICCA</name>
<evidence type="ECO:0000313" key="5">
    <source>
        <dbReference type="Proteomes" id="UP001187192"/>
    </source>
</evidence>
<keyword evidence="5" id="KW-1185">Reference proteome</keyword>
<protein>
    <recommendedName>
        <fullName evidence="6">Pentatricopeptide repeat-containing protein</fullName>
    </recommendedName>
</protein>
<comment type="caution">
    <text evidence="4">The sequence shown here is derived from an EMBL/GenBank/DDBJ whole genome shotgun (WGS) entry which is preliminary data.</text>
</comment>
<dbReference type="PANTHER" id="PTHR47939">
    <property type="entry name" value="MEMBRANE-ASSOCIATED SALT-INDUCIBLE PROTEIN-LIKE"/>
    <property type="match status" value="1"/>
</dbReference>
<feature type="repeat" description="PPR" evidence="3">
    <location>
        <begin position="238"/>
        <end position="272"/>
    </location>
</feature>
<gene>
    <name evidence="4" type="ORF">TIFTF001_026917</name>
</gene>
<feature type="repeat" description="PPR" evidence="3">
    <location>
        <begin position="273"/>
        <end position="307"/>
    </location>
</feature>
<keyword evidence="2" id="KW-0677">Repeat</keyword>
<dbReference type="EMBL" id="BTGU01000073">
    <property type="protein sequence ID" value="GMN57808.1"/>
    <property type="molecule type" value="Genomic_DNA"/>
</dbReference>
<organism evidence="4 5">
    <name type="scientific">Ficus carica</name>
    <name type="common">Common fig</name>
    <dbReference type="NCBI Taxonomy" id="3494"/>
    <lineage>
        <taxon>Eukaryota</taxon>
        <taxon>Viridiplantae</taxon>
        <taxon>Streptophyta</taxon>
        <taxon>Embryophyta</taxon>
        <taxon>Tracheophyta</taxon>
        <taxon>Spermatophyta</taxon>
        <taxon>Magnoliopsida</taxon>
        <taxon>eudicotyledons</taxon>
        <taxon>Gunneridae</taxon>
        <taxon>Pentapetalae</taxon>
        <taxon>rosids</taxon>
        <taxon>fabids</taxon>
        <taxon>Rosales</taxon>
        <taxon>Moraceae</taxon>
        <taxon>Ficeae</taxon>
        <taxon>Ficus</taxon>
    </lineage>
</organism>
<dbReference type="Gene3D" id="1.25.40.10">
    <property type="entry name" value="Tetratricopeptide repeat domain"/>
    <property type="match status" value="2"/>
</dbReference>
<dbReference type="InterPro" id="IPR002885">
    <property type="entry name" value="PPR_rpt"/>
</dbReference>
<feature type="repeat" description="PPR" evidence="3">
    <location>
        <begin position="343"/>
        <end position="377"/>
    </location>
</feature>
<dbReference type="Pfam" id="PF13041">
    <property type="entry name" value="PPR_2"/>
    <property type="match status" value="1"/>
</dbReference>
<proteinExistence type="inferred from homology"/>
<evidence type="ECO:0000256" key="2">
    <source>
        <dbReference type="ARBA" id="ARBA00022737"/>
    </source>
</evidence>
<accession>A0AA88DM54</accession>